<sequence>MMDPFLIAYATVLLVSLICSVLVTYRDFRAPKIRGTGFDFPWQRVLVAFDVVQDVLLLCSGVMVILSMSRSDLTGWTEFVVLLTLECMVCTNVCRLLLPLCSPTWQLFTLYAVAIVLVITNCIIHLVVVGLTRSRGSLISVRSQFTLTAFVYVHLVYVVVGSILLSTISFLELRKHRASGSYPNRQMVQLFRVVIVTHAITIIASLSGVTILIIFRRARDDTSYRIRLTTIIVSVGTQGLNVACAGHHAIERWVHQLTLGSDIALVRTRQQSNNTRPSTS</sequence>
<evidence type="ECO:0000313" key="2">
    <source>
        <dbReference type="EMBL" id="KAH7111049.1"/>
    </source>
</evidence>
<dbReference type="EMBL" id="JAGMWT010000025">
    <property type="protein sequence ID" value="KAH7111049.1"/>
    <property type="molecule type" value="Genomic_DNA"/>
</dbReference>
<keyword evidence="1" id="KW-1133">Transmembrane helix</keyword>
<keyword evidence="1" id="KW-0812">Transmembrane</keyword>
<feature type="transmembrane region" description="Helical" evidence="1">
    <location>
        <begin position="110"/>
        <end position="131"/>
    </location>
</feature>
<dbReference type="AlphaFoldDB" id="A0A9P9I947"/>
<feature type="transmembrane region" description="Helical" evidence="1">
    <location>
        <begin position="193"/>
        <end position="215"/>
    </location>
</feature>
<accession>A0A9P9I947</accession>
<feature type="transmembrane region" description="Helical" evidence="1">
    <location>
        <begin position="151"/>
        <end position="173"/>
    </location>
</feature>
<evidence type="ECO:0000256" key="1">
    <source>
        <dbReference type="SAM" id="Phobius"/>
    </source>
</evidence>
<organism evidence="2 3">
    <name type="scientific">Dendryphion nanum</name>
    <dbReference type="NCBI Taxonomy" id="256645"/>
    <lineage>
        <taxon>Eukaryota</taxon>
        <taxon>Fungi</taxon>
        <taxon>Dikarya</taxon>
        <taxon>Ascomycota</taxon>
        <taxon>Pezizomycotina</taxon>
        <taxon>Dothideomycetes</taxon>
        <taxon>Pleosporomycetidae</taxon>
        <taxon>Pleosporales</taxon>
        <taxon>Torulaceae</taxon>
        <taxon>Dendryphion</taxon>
    </lineage>
</organism>
<keyword evidence="1" id="KW-0472">Membrane</keyword>
<feature type="transmembrane region" description="Helical" evidence="1">
    <location>
        <begin position="45"/>
        <end position="67"/>
    </location>
</feature>
<reference evidence="2" key="1">
    <citation type="journal article" date="2021" name="Nat. Commun.">
        <title>Genetic determinants of endophytism in the Arabidopsis root mycobiome.</title>
        <authorList>
            <person name="Mesny F."/>
            <person name="Miyauchi S."/>
            <person name="Thiergart T."/>
            <person name="Pickel B."/>
            <person name="Atanasova L."/>
            <person name="Karlsson M."/>
            <person name="Huettel B."/>
            <person name="Barry K.W."/>
            <person name="Haridas S."/>
            <person name="Chen C."/>
            <person name="Bauer D."/>
            <person name="Andreopoulos W."/>
            <person name="Pangilinan J."/>
            <person name="LaButti K."/>
            <person name="Riley R."/>
            <person name="Lipzen A."/>
            <person name="Clum A."/>
            <person name="Drula E."/>
            <person name="Henrissat B."/>
            <person name="Kohler A."/>
            <person name="Grigoriev I.V."/>
            <person name="Martin F.M."/>
            <person name="Hacquard S."/>
        </authorList>
    </citation>
    <scope>NUCLEOTIDE SEQUENCE</scope>
    <source>
        <strain evidence="2">MPI-CAGE-CH-0243</strain>
    </source>
</reference>
<comment type="caution">
    <text evidence="2">The sequence shown here is derived from an EMBL/GenBank/DDBJ whole genome shotgun (WGS) entry which is preliminary data.</text>
</comment>
<protein>
    <submittedName>
        <fullName evidence="2">Uncharacterized protein</fullName>
    </submittedName>
</protein>
<gene>
    <name evidence="2" type="ORF">B0J11DRAFT_598905</name>
</gene>
<proteinExistence type="predicted"/>
<feature type="transmembrane region" description="Helical" evidence="1">
    <location>
        <begin position="6"/>
        <end position="25"/>
    </location>
</feature>
<evidence type="ECO:0000313" key="3">
    <source>
        <dbReference type="Proteomes" id="UP000700596"/>
    </source>
</evidence>
<name>A0A9P9I947_9PLEO</name>
<keyword evidence="3" id="KW-1185">Reference proteome</keyword>
<dbReference type="Proteomes" id="UP000700596">
    <property type="component" value="Unassembled WGS sequence"/>
</dbReference>